<organism evidence="9 10">
    <name type="scientific">Gehongia tenuis</name>
    <dbReference type="NCBI Taxonomy" id="2763655"/>
    <lineage>
        <taxon>Bacteria</taxon>
        <taxon>Bacillati</taxon>
        <taxon>Bacillota</taxon>
        <taxon>Clostridia</taxon>
        <taxon>Christensenellales</taxon>
        <taxon>Christensenellaceae</taxon>
        <taxon>Gehongia</taxon>
    </lineage>
</organism>
<evidence type="ECO:0000256" key="5">
    <source>
        <dbReference type="ARBA" id="ARBA00023136"/>
    </source>
</evidence>
<dbReference type="GO" id="GO:0005886">
    <property type="term" value="C:plasma membrane"/>
    <property type="evidence" value="ECO:0007669"/>
    <property type="project" value="UniProtKB-SubCell"/>
</dbReference>
<name>A0A926HQX8_9FIRM</name>
<keyword evidence="3 7" id="KW-0812">Transmembrane</keyword>
<dbReference type="Pfam" id="PF04024">
    <property type="entry name" value="PspC"/>
    <property type="match status" value="1"/>
</dbReference>
<evidence type="ECO:0000256" key="7">
    <source>
        <dbReference type="SAM" id="Phobius"/>
    </source>
</evidence>
<dbReference type="EMBL" id="JACRSR010000002">
    <property type="protein sequence ID" value="MBC8531696.1"/>
    <property type="molecule type" value="Genomic_DNA"/>
</dbReference>
<dbReference type="AlphaFoldDB" id="A0A926HQX8"/>
<dbReference type="PANTHER" id="PTHR33885">
    <property type="entry name" value="PHAGE SHOCK PROTEIN C"/>
    <property type="match status" value="1"/>
</dbReference>
<evidence type="ECO:0000259" key="8">
    <source>
        <dbReference type="Pfam" id="PF04024"/>
    </source>
</evidence>
<feature type="domain" description="Phage shock protein PspC N-terminal" evidence="8">
    <location>
        <begin position="2"/>
        <end position="59"/>
    </location>
</feature>
<keyword evidence="10" id="KW-1185">Reference proteome</keyword>
<feature type="region of interest" description="Disordered" evidence="6">
    <location>
        <begin position="68"/>
        <end position="96"/>
    </location>
</feature>
<gene>
    <name evidence="9" type="ORF">H8696_07520</name>
</gene>
<keyword evidence="4 7" id="KW-1133">Transmembrane helix</keyword>
<evidence type="ECO:0000256" key="3">
    <source>
        <dbReference type="ARBA" id="ARBA00022692"/>
    </source>
</evidence>
<comment type="caution">
    <text evidence="9">The sequence shown here is derived from an EMBL/GenBank/DDBJ whole genome shotgun (WGS) entry which is preliminary data.</text>
</comment>
<keyword evidence="5 7" id="KW-0472">Membrane</keyword>
<proteinExistence type="predicted"/>
<comment type="subcellular location">
    <subcellularLocation>
        <location evidence="1">Cell membrane</location>
        <topology evidence="1">Single-pass membrane protein</topology>
    </subcellularLocation>
</comment>
<evidence type="ECO:0000313" key="10">
    <source>
        <dbReference type="Proteomes" id="UP000623172"/>
    </source>
</evidence>
<feature type="transmembrane region" description="Helical" evidence="7">
    <location>
        <begin position="33"/>
        <end position="57"/>
    </location>
</feature>
<reference evidence="9" key="1">
    <citation type="submission" date="2020-08" db="EMBL/GenBank/DDBJ databases">
        <title>Genome public.</title>
        <authorList>
            <person name="Liu C."/>
            <person name="Sun Q."/>
        </authorList>
    </citation>
    <scope>NUCLEOTIDE SEQUENCE</scope>
    <source>
        <strain evidence="9">NSJ-53</strain>
    </source>
</reference>
<dbReference type="InterPro" id="IPR007168">
    <property type="entry name" value="Phageshock_PspC_N"/>
</dbReference>
<evidence type="ECO:0000256" key="2">
    <source>
        <dbReference type="ARBA" id="ARBA00022475"/>
    </source>
</evidence>
<keyword evidence="2" id="KW-1003">Cell membrane</keyword>
<evidence type="ECO:0000256" key="1">
    <source>
        <dbReference type="ARBA" id="ARBA00004162"/>
    </source>
</evidence>
<evidence type="ECO:0000313" key="9">
    <source>
        <dbReference type="EMBL" id="MBC8531696.1"/>
    </source>
</evidence>
<evidence type="ECO:0000256" key="6">
    <source>
        <dbReference type="SAM" id="MobiDB-lite"/>
    </source>
</evidence>
<feature type="transmembrane region" description="Helical" evidence="7">
    <location>
        <begin position="149"/>
        <end position="167"/>
    </location>
</feature>
<dbReference type="InterPro" id="IPR052027">
    <property type="entry name" value="PspC"/>
</dbReference>
<dbReference type="PANTHER" id="PTHR33885:SF3">
    <property type="entry name" value="PHAGE SHOCK PROTEIN C"/>
    <property type="match status" value="1"/>
</dbReference>
<feature type="compositionally biased region" description="Low complexity" evidence="6">
    <location>
        <begin position="68"/>
        <end position="81"/>
    </location>
</feature>
<feature type="transmembrane region" description="Helical" evidence="7">
    <location>
        <begin position="121"/>
        <end position="143"/>
    </location>
</feature>
<protein>
    <submittedName>
        <fullName evidence="9">PspC domain-containing protein</fullName>
    </submittedName>
</protein>
<evidence type="ECO:0000256" key="4">
    <source>
        <dbReference type="ARBA" id="ARBA00022989"/>
    </source>
</evidence>
<sequence>MKPWIRSMNDRVIAGVCAGLANSLNLDVGLVRVLWVIISFFTLFAGVLVYIVCAIILPQGPTPVRGGYTTTTTYESTASSGPSEGPSHAEQAESDPYHGPVVDENSNVVGQEQHLGGGNKAAMIFGGILVIIGVIAMLEVMGFNIPYRIVFPVALMLVGAFVIIRSVKR</sequence>
<dbReference type="RefSeq" id="WP_249316306.1">
    <property type="nucleotide sequence ID" value="NZ_JACRSR010000002.1"/>
</dbReference>
<accession>A0A926HQX8</accession>
<dbReference type="Proteomes" id="UP000623172">
    <property type="component" value="Unassembled WGS sequence"/>
</dbReference>